<comment type="caution">
    <text evidence="2">The sequence shown here is derived from an EMBL/GenBank/DDBJ whole genome shotgun (WGS) entry which is preliminary data.</text>
</comment>
<dbReference type="EMBL" id="JAUTXT010000042">
    <property type="protein sequence ID" value="KAK3671473.1"/>
    <property type="molecule type" value="Genomic_DNA"/>
</dbReference>
<feature type="compositionally biased region" description="Low complexity" evidence="1">
    <location>
        <begin position="741"/>
        <end position="752"/>
    </location>
</feature>
<dbReference type="AlphaFoldDB" id="A0AAE0WHM7"/>
<dbReference type="PANTHER" id="PTHR46170">
    <property type="entry name" value="GATOR COMPLEX PROTEIN WDR59"/>
    <property type="match status" value="1"/>
</dbReference>
<protein>
    <submittedName>
        <fullName evidence="2">Uncharacterized protein</fullName>
    </submittedName>
</protein>
<accession>A0AAE0WHM7</accession>
<evidence type="ECO:0000256" key="1">
    <source>
        <dbReference type="SAM" id="MobiDB-lite"/>
    </source>
</evidence>
<dbReference type="GO" id="GO:0005774">
    <property type="term" value="C:vacuolar membrane"/>
    <property type="evidence" value="ECO:0007669"/>
    <property type="project" value="TreeGrafter"/>
</dbReference>
<feature type="compositionally biased region" description="Acidic residues" evidence="1">
    <location>
        <begin position="493"/>
        <end position="504"/>
    </location>
</feature>
<dbReference type="Proteomes" id="UP001274830">
    <property type="component" value="Unassembled WGS sequence"/>
</dbReference>
<dbReference type="PANTHER" id="PTHR46170:SF1">
    <property type="entry name" value="GATOR COMPLEX PROTEIN WDR59"/>
    <property type="match status" value="1"/>
</dbReference>
<organism evidence="2 3">
    <name type="scientific">Recurvomyces mirabilis</name>
    <dbReference type="NCBI Taxonomy" id="574656"/>
    <lineage>
        <taxon>Eukaryota</taxon>
        <taxon>Fungi</taxon>
        <taxon>Dikarya</taxon>
        <taxon>Ascomycota</taxon>
        <taxon>Pezizomycotina</taxon>
        <taxon>Dothideomycetes</taxon>
        <taxon>Dothideomycetidae</taxon>
        <taxon>Mycosphaerellales</taxon>
        <taxon>Teratosphaeriaceae</taxon>
        <taxon>Recurvomyces</taxon>
    </lineage>
</organism>
<feature type="region of interest" description="Disordered" evidence="1">
    <location>
        <begin position="675"/>
        <end position="761"/>
    </location>
</feature>
<feature type="compositionally biased region" description="Polar residues" evidence="1">
    <location>
        <begin position="713"/>
        <end position="724"/>
    </location>
</feature>
<feature type="region of interest" description="Disordered" evidence="1">
    <location>
        <begin position="1"/>
        <end position="20"/>
    </location>
</feature>
<feature type="compositionally biased region" description="Polar residues" evidence="1">
    <location>
        <begin position="677"/>
        <end position="687"/>
    </location>
</feature>
<feature type="region of interest" description="Disordered" evidence="1">
    <location>
        <begin position="479"/>
        <end position="508"/>
    </location>
</feature>
<sequence>MESDDDLSTENDTIVSSAPGPCALSQDGVFLAATKVNDDTITVGQQWPTHGINDPTLYRPTADSSGTATDHDLPYRTLWRLCLSERRMMAGRRTWERQAPAIHAFAFSPQPNGQHERILAVAYGTMILLYNTITGRCLAGLKGNGRVVLDLKWSTLATQNAEIYDYWSNDDSPDILVLTAVTIDGAKLVHVQQPDHDTDQATFFRSYSDGLELTAFISQISRMSSSVGKARLEGPKSALRGANQPKVSKMRAISVVTDRIRKSGTGLSSRVRKDEPIRLDHQEPNAGRPQSLLRDSSERDLDVGSGPTSPATVVADEKMVSSLELPKAKADGYNSSQMPFLSPSIPSRRLPPVDEHIDLVTDAHKLFGEQSQPGSPLLYRSREASFTSIRQPDSDSDDETFVPGTMHGSASFLPGGVNVPLPKGCGAVFADNGTLVTFFERRSAVRVADASLVSSKISAYRDRTRRMAKLFPSFARIEDTDDDAEPSASDVSSDSDVESDDETQKDDLKSGADLLETISLPLDLAENAKVFSAVYDLGDILGSPRRLALSYHFSRDRDTSLAAVCERNAKVAKAAGQIQQSTILHLLAILVDDDESEDVVNKARPSFVKALPLQCASSREPGSADGIDSAESWIVRQCFQWAENRADMQFLALMSALLVQASPSKETDMIEGARTGNIANPQTSVHQSIDGRPLTPSENVNSKVSPKKETPRSVASSRQSSKPTTPYLESGANTPPLPAISSRQSSSKLSTSPGLHRSSFGAAARQYAQTITDRFATYGSSPPTKKISPASAEELAGSLKSKMGSWTKSVSFAKTESTVDGAGESVAGGERGYDSDRTIEDVAMPQTPRRGVAIPVTVNVMNAEAFGNPGGDTTDFEKGPLPIDLAQKAIVWRRHYAEQLRCWGMLIEAAEMENIGESTAYTSHGSPLLAESHLVLTVGMLRILPVCGCGCGVALRQARTTFALLAVEVNVKII</sequence>
<dbReference type="InterPro" id="IPR049567">
    <property type="entry name" value="WDR59-like"/>
</dbReference>
<keyword evidence="3" id="KW-1185">Reference proteome</keyword>
<dbReference type="GO" id="GO:0034198">
    <property type="term" value="P:cellular response to amino acid starvation"/>
    <property type="evidence" value="ECO:0007669"/>
    <property type="project" value="TreeGrafter"/>
</dbReference>
<evidence type="ECO:0000313" key="3">
    <source>
        <dbReference type="Proteomes" id="UP001274830"/>
    </source>
</evidence>
<gene>
    <name evidence="2" type="ORF">LTR78_008572</name>
</gene>
<dbReference type="GO" id="GO:0035591">
    <property type="term" value="F:signaling adaptor activity"/>
    <property type="evidence" value="ECO:0007669"/>
    <property type="project" value="TreeGrafter"/>
</dbReference>
<reference evidence="2" key="1">
    <citation type="submission" date="2023-07" db="EMBL/GenBank/DDBJ databases">
        <title>Black Yeasts Isolated from many extreme environments.</title>
        <authorList>
            <person name="Coleine C."/>
            <person name="Stajich J.E."/>
            <person name="Selbmann L."/>
        </authorList>
    </citation>
    <scope>NUCLEOTIDE SEQUENCE</scope>
    <source>
        <strain evidence="2">CCFEE 5485</strain>
    </source>
</reference>
<name>A0AAE0WHM7_9PEZI</name>
<dbReference type="GO" id="GO:0035859">
    <property type="term" value="C:Seh1-associated complex"/>
    <property type="evidence" value="ECO:0007669"/>
    <property type="project" value="TreeGrafter"/>
</dbReference>
<feature type="compositionally biased region" description="Basic and acidic residues" evidence="1">
    <location>
        <begin position="271"/>
        <end position="283"/>
    </location>
</feature>
<evidence type="ECO:0000313" key="2">
    <source>
        <dbReference type="EMBL" id="KAK3671473.1"/>
    </source>
</evidence>
<feature type="region of interest" description="Disordered" evidence="1">
    <location>
        <begin position="264"/>
        <end position="312"/>
    </location>
</feature>
<dbReference type="GO" id="GO:1904263">
    <property type="term" value="P:positive regulation of TORC1 signaling"/>
    <property type="evidence" value="ECO:0007669"/>
    <property type="project" value="TreeGrafter"/>
</dbReference>
<proteinExistence type="predicted"/>